<gene>
    <name evidence="1" type="primary">rlmI</name>
    <name evidence="1" type="ORF">SNEC2469_LOCUS25198</name>
</gene>
<dbReference type="PROSITE" id="PS51257">
    <property type="entry name" value="PROKAR_LIPOPROTEIN"/>
    <property type="match status" value="1"/>
</dbReference>
<dbReference type="InterPro" id="IPR029063">
    <property type="entry name" value="SAM-dependent_MTases_sf"/>
</dbReference>
<dbReference type="Gene3D" id="3.40.50.150">
    <property type="entry name" value="Vaccinia Virus protein VP39"/>
    <property type="match status" value="1"/>
</dbReference>
<dbReference type="PANTHER" id="PTHR42873:SF1">
    <property type="entry name" value="S-ADENOSYLMETHIONINE-DEPENDENT METHYLTRANSFERASE DOMAIN-CONTAINING PROTEIN"/>
    <property type="match status" value="1"/>
</dbReference>
<name>A0A812ZS36_9DINO</name>
<dbReference type="AlphaFoldDB" id="A0A812ZS36"/>
<evidence type="ECO:0000313" key="1">
    <source>
        <dbReference type="EMBL" id="CAE7836838.1"/>
    </source>
</evidence>
<dbReference type="Proteomes" id="UP000601435">
    <property type="component" value="Unassembled WGS sequence"/>
</dbReference>
<accession>A0A812ZS36</accession>
<proteinExistence type="predicted"/>
<dbReference type="PANTHER" id="PTHR42873">
    <property type="entry name" value="RIBOSOMAL RNA LARGE SUBUNIT METHYLTRANSFERASE"/>
    <property type="match status" value="1"/>
</dbReference>
<sequence>MGAPKALRHYEKLLNSAAQLCASPGWLFVASCTYSIGERELSGAASRALAWAQREHRLAATSRQAADHPGHLMLPESQYLKGLLLHLL</sequence>
<keyword evidence="2" id="KW-1185">Reference proteome</keyword>
<protein>
    <submittedName>
        <fullName evidence="1">RlmI protein</fullName>
    </submittedName>
</protein>
<comment type="caution">
    <text evidence="1">The sequence shown here is derived from an EMBL/GenBank/DDBJ whole genome shotgun (WGS) entry which is preliminary data.</text>
</comment>
<dbReference type="SUPFAM" id="SSF53335">
    <property type="entry name" value="S-adenosyl-L-methionine-dependent methyltransferases"/>
    <property type="match status" value="1"/>
</dbReference>
<dbReference type="EMBL" id="CAJNJA010049362">
    <property type="protein sequence ID" value="CAE7836838.1"/>
    <property type="molecule type" value="Genomic_DNA"/>
</dbReference>
<evidence type="ECO:0000313" key="2">
    <source>
        <dbReference type="Proteomes" id="UP000601435"/>
    </source>
</evidence>
<organism evidence="1 2">
    <name type="scientific">Symbiodinium necroappetens</name>
    <dbReference type="NCBI Taxonomy" id="1628268"/>
    <lineage>
        <taxon>Eukaryota</taxon>
        <taxon>Sar</taxon>
        <taxon>Alveolata</taxon>
        <taxon>Dinophyceae</taxon>
        <taxon>Suessiales</taxon>
        <taxon>Symbiodiniaceae</taxon>
        <taxon>Symbiodinium</taxon>
    </lineage>
</organism>
<reference evidence="1" key="1">
    <citation type="submission" date="2021-02" db="EMBL/GenBank/DDBJ databases">
        <authorList>
            <person name="Dougan E. K."/>
            <person name="Rhodes N."/>
            <person name="Thang M."/>
            <person name="Chan C."/>
        </authorList>
    </citation>
    <scope>NUCLEOTIDE SEQUENCE</scope>
</reference>